<evidence type="ECO:0000256" key="1">
    <source>
        <dbReference type="SAM" id="MobiDB-lite"/>
    </source>
</evidence>
<sequence>MGLRYSTCLDPNDPQSELNDKLLFKTRTLTHLHNAYQENLAANLFEQNNEDKNDEDEEEEDNDDDDDDVEEEEDDDMSVYESSNNNRSHLYGSQVNSLSYTTSTRKLLYKTNSKYNINGKAITYSCKNCLTPITASNLIISDNYVSHSGAALLMSNVVNIIYGVKEVKKMTSGTYTVC</sequence>
<gene>
    <name evidence="3" type="ORF">CANARDRAFT_29546</name>
</gene>
<dbReference type="AlphaFoldDB" id="A0A1E4SXB7"/>
<organism evidence="3 4">
    <name type="scientific">[Candida] arabinofermentans NRRL YB-2248</name>
    <dbReference type="NCBI Taxonomy" id="983967"/>
    <lineage>
        <taxon>Eukaryota</taxon>
        <taxon>Fungi</taxon>
        <taxon>Dikarya</taxon>
        <taxon>Ascomycota</taxon>
        <taxon>Saccharomycotina</taxon>
        <taxon>Pichiomycetes</taxon>
        <taxon>Pichiales</taxon>
        <taxon>Pichiaceae</taxon>
        <taxon>Ogataea</taxon>
        <taxon>Ogataea/Candida clade</taxon>
    </lineage>
</organism>
<protein>
    <recommendedName>
        <fullName evidence="2">Yippee domain-containing protein</fullName>
    </recommendedName>
</protein>
<accession>A0A1E4SXB7</accession>
<dbReference type="Proteomes" id="UP000094801">
    <property type="component" value="Unassembled WGS sequence"/>
</dbReference>
<feature type="compositionally biased region" description="Polar residues" evidence="1">
    <location>
        <begin position="80"/>
        <end position="91"/>
    </location>
</feature>
<feature type="domain" description="Yippee" evidence="2">
    <location>
        <begin position="122"/>
        <end position="178"/>
    </location>
</feature>
<dbReference type="InterPro" id="IPR034751">
    <property type="entry name" value="Yippee"/>
</dbReference>
<feature type="non-terminal residue" evidence="3">
    <location>
        <position position="178"/>
    </location>
</feature>
<feature type="region of interest" description="Disordered" evidence="1">
    <location>
        <begin position="48"/>
        <end position="91"/>
    </location>
</feature>
<evidence type="ECO:0000259" key="2">
    <source>
        <dbReference type="PROSITE" id="PS51792"/>
    </source>
</evidence>
<name>A0A1E4SXB7_9ASCO</name>
<dbReference type="PROSITE" id="PS51792">
    <property type="entry name" value="YIPPEE"/>
    <property type="match status" value="1"/>
</dbReference>
<evidence type="ECO:0000313" key="4">
    <source>
        <dbReference type="Proteomes" id="UP000094801"/>
    </source>
</evidence>
<evidence type="ECO:0000313" key="3">
    <source>
        <dbReference type="EMBL" id="ODV84102.1"/>
    </source>
</evidence>
<proteinExistence type="predicted"/>
<dbReference type="EMBL" id="KV453859">
    <property type="protein sequence ID" value="ODV84102.1"/>
    <property type="molecule type" value="Genomic_DNA"/>
</dbReference>
<feature type="compositionally biased region" description="Acidic residues" evidence="1">
    <location>
        <begin position="52"/>
        <end position="78"/>
    </location>
</feature>
<keyword evidence="4" id="KW-1185">Reference proteome</keyword>
<reference evidence="4" key="1">
    <citation type="submission" date="2016-04" db="EMBL/GenBank/DDBJ databases">
        <title>Comparative genomics of biotechnologically important yeasts.</title>
        <authorList>
            <consortium name="DOE Joint Genome Institute"/>
            <person name="Riley R."/>
            <person name="Haridas S."/>
            <person name="Wolfe K.H."/>
            <person name="Lopes M.R."/>
            <person name="Hittinger C.T."/>
            <person name="Goker M."/>
            <person name="Salamov A."/>
            <person name="Wisecaver J."/>
            <person name="Long T.M."/>
            <person name="Aerts A.L."/>
            <person name="Barry K."/>
            <person name="Choi C."/>
            <person name="Clum A."/>
            <person name="Coughlan A.Y."/>
            <person name="Deshpande S."/>
            <person name="Douglass A.P."/>
            <person name="Hanson S.J."/>
            <person name="Klenk H.-P."/>
            <person name="Labutti K."/>
            <person name="Lapidus A."/>
            <person name="Lindquist E."/>
            <person name="Lipzen A."/>
            <person name="Meier-Kolthoff J.P."/>
            <person name="Ohm R.A."/>
            <person name="Otillar R.P."/>
            <person name="Pangilinan J."/>
            <person name="Peng Y."/>
            <person name="Rokas A."/>
            <person name="Rosa C.A."/>
            <person name="Scheuner C."/>
            <person name="Sibirny A.A."/>
            <person name="Slot J.C."/>
            <person name="Stielow J.B."/>
            <person name="Sun H."/>
            <person name="Kurtzman C.P."/>
            <person name="Blackwell M."/>
            <person name="Grigoriev I.V."/>
            <person name="Jeffries T.W."/>
        </authorList>
    </citation>
    <scope>NUCLEOTIDE SEQUENCE [LARGE SCALE GENOMIC DNA]</scope>
    <source>
        <strain evidence="4">NRRL YB-2248</strain>
    </source>
</reference>
<dbReference type="STRING" id="983967.A0A1E4SXB7"/>
<dbReference type="OrthoDB" id="6407410at2759"/>